<dbReference type="EMBL" id="CP109109">
    <property type="protein sequence ID" value="WSC02781.1"/>
    <property type="molecule type" value="Genomic_DNA"/>
</dbReference>
<protein>
    <submittedName>
        <fullName evidence="1">Transposase</fullName>
    </submittedName>
</protein>
<organism evidence="1 2">
    <name type="scientific">Streptomyces scopuliridis</name>
    <dbReference type="NCBI Taxonomy" id="452529"/>
    <lineage>
        <taxon>Bacteria</taxon>
        <taxon>Bacillati</taxon>
        <taxon>Actinomycetota</taxon>
        <taxon>Actinomycetes</taxon>
        <taxon>Kitasatosporales</taxon>
        <taxon>Streptomycetaceae</taxon>
        <taxon>Streptomyces</taxon>
    </lineage>
</organism>
<evidence type="ECO:0000313" key="1">
    <source>
        <dbReference type="EMBL" id="WSC02781.1"/>
    </source>
</evidence>
<name>A0ACD4ZX83_9ACTN</name>
<evidence type="ECO:0000313" key="2">
    <source>
        <dbReference type="Proteomes" id="UP001348369"/>
    </source>
</evidence>
<accession>A0ACD4ZX83</accession>
<gene>
    <name evidence="1" type="ORF">OG835_41275</name>
</gene>
<dbReference type="Proteomes" id="UP001348369">
    <property type="component" value="Chromosome"/>
</dbReference>
<keyword evidence="2" id="KW-1185">Reference proteome</keyword>
<proteinExistence type="predicted"/>
<sequence length="68" mass="8045">MRHTHTAWRFERCGRAMNFGRPPEHDPRNIMDAVLYVDRTGVQWRYLPPTTSRLFCAIRFVKVVALLS</sequence>
<reference evidence="1" key="1">
    <citation type="submission" date="2022-10" db="EMBL/GenBank/DDBJ databases">
        <title>The complete genomes of actinobacterial strains from the NBC collection.</title>
        <authorList>
            <person name="Joergensen T.S."/>
            <person name="Alvarez Arevalo M."/>
            <person name="Sterndorff E.B."/>
            <person name="Faurdal D."/>
            <person name="Vuksanovic O."/>
            <person name="Mourched A.-S."/>
            <person name="Charusanti P."/>
            <person name="Shaw S."/>
            <person name="Blin K."/>
            <person name="Weber T."/>
        </authorList>
    </citation>
    <scope>NUCLEOTIDE SEQUENCE</scope>
    <source>
        <strain evidence="1">NBC 01771</strain>
    </source>
</reference>